<dbReference type="Proteomes" id="UP000467385">
    <property type="component" value="Chromosome"/>
</dbReference>
<dbReference type="STRING" id="44010.AWC00_01730"/>
<protein>
    <submittedName>
        <fullName evidence="1">Uncharacterized protein</fullName>
    </submittedName>
</protein>
<reference evidence="1 2" key="1">
    <citation type="journal article" date="2019" name="Emerg. Microbes Infect.">
        <title>Comprehensive subspecies identification of 175 nontuberculous mycobacteria species based on 7547 genomic profiles.</title>
        <authorList>
            <person name="Matsumoto Y."/>
            <person name="Kinjo T."/>
            <person name="Motooka D."/>
            <person name="Nabeya D."/>
            <person name="Jung N."/>
            <person name="Uechi K."/>
            <person name="Horii T."/>
            <person name="Iida T."/>
            <person name="Fujita J."/>
            <person name="Nakamura S."/>
        </authorList>
    </citation>
    <scope>NUCLEOTIDE SEQUENCE [LARGE SCALE GENOMIC DNA]</scope>
    <source>
        <strain evidence="1 2">JCM 14738</strain>
    </source>
</reference>
<dbReference type="PANTHER" id="PTHR37507">
    <property type="entry name" value="SPORULATION PROTEIN YDCC"/>
    <property type="match status" value="1"/>
</dbReference>
<accession>A0A1X1TS58</accession>
<keyword evidence="2" id="KW-1185">Reference proteome</keyword>
<organism evidence="1 2">
    <name type="scientific">Mycobacterium conspicuum</name>
    <dbReference type="NCBI Taxonomy" id="44010"/>
    <lineage>
        <taxon>Bacteria</taxon>
        <taxon>Bacillati</taxon>
        <taxon>Actinomycetota</taxon>
        <taxon>Actinomycetes</taxon>
        <taxon>Mycobacteriales</taxon>
        <taxon>Mycobacteriaceae</taxon>
        <taxon>Mycobacterium</taxon>
    </lineage>
</organism>
<evidence type="ECO:0000313" key="1">
    <source>
        <dbReference type="EMBL" id="BBZ42131.1"/>
    </source>
</evidence>
<sequence>MSEVGLGALLVLLHGAADSFRTVQATYRTWRHEQRLLEAFRANTEERKRRGAFISSVSAVRRTDGEPEPPETEETMRIWRDGERIREEHHGGRRDGYYGVADGPLWWFWDEQMGATSNQNDPSVGSGIGQELQIMLNPTPLLSALTFRVVGNSEVAGRTTVTTHATARPQDPRHGGFVHGVHELGTGADYYRLEVDQERGVLLAVTAIQDEQPFYKITTLAIRFDEPIPAETFRFVPPEGEEIQPFQSRRRSLQPITLPEAQQRAPFTVLMPDRVPADWQLLHCMCSEPNHRPPTPAMVSLNYRSHDGHESISISQIAATDVSRQYGHMIDDENWRELARDGTSVKVRPAEWGQAQAYIEREGTFVFLVSDNLTSDQLATIAASMRPAPSTSSF</sequence>
<gene>
    <name evidence="1" type="ORF">MCNS_51940</name>
</gene>
<proteinExistence type="predicted"/>
<dbReference type="InterPro" id="IPR052944">
    <property type="entry name" value="Sporulation_related"/>
</dbReference>
<dbReference type="RefSeq" id="WP_085230935.1">
    <property type="nucleotide sequence ID" value="NZ_JACKSP010000010.1"/>
</dbReference>
<dbReference type="EMBL" id="AP022613">
    <property type="protein sequence ID" value="BBZ42131.1"/>
    <property type="molecule type" value="Genomic_DNA"/>
</dbReference>
<dbReference type="Gene3D" id="2.50.20.10">
    <property type="entry name" value="Lipoprotein localisation LolA/LolB/LppX"/>
    <property type="match status" value="1"/>
</dbReference>
<name>A0A1X1TS58_9MYCO</name>
<dbReference type="PANTHER" id="PTHR37507:SF2">
    <property type="entry name" value="SPORULATION PROTEIN YDCC"/>
    <property type="match status" value="1"/>
</dbReference>
<dbReference type="AlphaFoldDB" id="A0A1X1TS58"/>
<evidence type="ECO:0000313" key="2">
    <source>
        <dbReference type="Proteomes" id="UP000467385"/>
    </source>
</evidence>